<evidence type="ECO:0000256" key="8">
    <source>
        <dbReference type="SAM" id="MobiDB-lite"/>
    </source>
</evidence>
<dbReference type="GO" id="GO:0003723">
    <property type="term" value="F:RNA binding"/>
    <property type="evidence" value="ECO:0007669"/>
    <property type="project" value="TreeGrafter"/>
</dbReference>
<keyword evidence="11" id="KW-1185">Reference proteome</keyword>
<dbReference type="GO" id="GO:0005654">
    <property type="term" value="C:nucleoplasm"/>
    <property type="evidence" value="ECO:0007669"/>
    <property type="project" value="UniProtKB-SubCell"/>
</dbReference>
<evidence type="ECO:0000256" key="5">
    <source>
        <dbReference type="ARBA" id="ARBA00022833"/>
    </source>
</evidence>
<evidence type="ECO:0000256" key="4">
    <source>
        <dbReference type="ARBA" id="ARBA00022771"/>
    </source>
</evidence>
<dbReference type="InterPro" id="IPR052115">
    <property type="entry name" value="NEXT_complex_subunit_ZCCHC8"/>
</dbReference>
<feature type="region of interest" description="Disordered" evidence="8">
    <location>
        <begin position="31"/>
        <end position="69"/>
    </location>
</feature>
<comment type="subcellular location">
    <subcellularLocation>
        <location evidence="1">Nucleus</location>
        <location evidence="1">Nucleoplasm</location>
    </subcellularLocation>
</comment>
<keyword evidence="6" id="KW-0539">Nucleus</keyword>
<accession>A0A077ZF12</accession>
<evidence type="ECO:0000259" key="9">
    <source>
        <dbReference type="PROSITE" id="PS50158"/>
    </source>
</evidence>
<gene>
    <name evidence="10" type="ORF">TTRE_0000549601</name>
</gene>
<feature type="region of interest" description="Disordered" evidence="8">
    <location>
        <begin position="250"/>
        <end position="304"/>
    </location>
</feature>
<evidence type="ECO:0000313" key="10">
    <source>
        <dbReference type="EMBL" id="CDW57205.1"/>
    </source>
</evidence>
<dbReference type="Pfam" id="PF00098">
    <property type="entry name" value="zf-CCHC"/>
    <property type="match status" value="1"/>
</dbReference>
<dbReference type="InterPro" id="IPR036875">
    <property type="entry name" value="Znf_CCHC_sf"/>
</dbReference>
<dbReference type="PANTHER" id="PTHR13316">
    <property type="entry name" value="ZINC FINGER, CCHC DOMAIN CONTAINING 8"/>
    <property type="match status" value="1"/>
</dbReference>
<dbReference type="AlphaFoldDB" id="A0A077ZF12"/>
<evidence type="ECO:0000256" key="6">
    <source>
        <dbReference type="ARBA" id="ARBA00023242"/>
    </source>
</evidence>
<dbReference type="SUPFAM" id="SSF57756">
    <property type="entry name" value="Retrovirus zinc finger-like domains"/>
    <property type="match status" value="1"/>
</dbReference>
<dbReference type="Proteomes" id="UP000030665">
    <property type="component" value="Unassembled WGS sequence"/>
</dbReference>
<dbReference type="GO" id="GO:0019899">
    <property type="term" value="F:enzyme binding"/>
    <property type="evidence" value="ECO:0007669"/>
    <property type="project" value="UniProtKB-ARBA"/>
</dbReference>
<dbReference type="Pfam" id="PF04046">
    <property type="entry name" value="PSP"/>
    <property type="match status" value="1"/>
</dbReference>
<dbReference type="InterPro" id="IPR001878">
    <property type="entry name" value="Znf_CCHC"/>
</dbReference>
<dbReference type="InterPro" id="IPR006568">
    <property type="entry name" value="PSP_pro-rich"/>
</dbReference>
<keyword evidence="3" id="KW-0479">Metal-binding</keyword>
<sequence>MNDSNCAAGSSSSSERPLFVIDRKPCTNAVAPLLPPSKFTTPLPGDKCAEPALPATKEAEKGDPSPSSSMHACFNCGKPDHKVSDCPERYSPETVRRNRIKHSAKQRILRGRQFINHGFKPGKISDELREAIGLGKRQLPPWIYQMRRCGYPPGYKRIALAKIPKLSFYDDVASTSSVEYEKFDESCVVEYPGFNAPLPEGVVDEYRLHRAPPFSLSHHGKRHLIREIKRKLEEDDRTVRTKKRRLDENIASKVFRDQAQPSHAPIDKEPLDDGEPSETSLTDNCVEVDDETPSTSSGEILSQRTGTPAPFVVHKYGFEKPSLEKFSAGMQKLEYQKQSQPMGISLFKRLSLLRNQSKETVKQFLLKKSQKHGE</sequence>
<dbReference type="EMBL" id="HG806135">
    <property type="protein sequence ID" value="CDW57205.1"/>
    <property type="molecule type" value="Genomic_DNA"/>
</dbReference>
<evidence type="ECO:0000256" key="1">
    <source>
        <dbReference type="ARBA" id="ARBA00004642"/>
    </source>
</evidence>
<evidence type="ECO:0000313" key="11">
    <source>
        <dbReference type="Proteomes" id="UP000030665"/>
    </source>
</evidence>
<evidence type="ECO:0000256" key="2">
    <source>
        <dbReference type="ARBA" id="ARBA00007497"/>
    </source>
</evidence>
<dbReference type="GO" id="GO:0071013">
    <property type="term" value="C:catalytic step 2 spliceosome"/>
    <property type="evidence" value="ECO:0007669"/>
    <property type="project" value="TreeGrafter"/>
</dbReference>
<feature type="compositionally biased region" description="Polar residues" evidence="8">
    <location>
        <begin position="293"/>
        <end position="304"/>
    </location>
</feature>
<dbReference type="OrthoDB" id="8026949at2759"/>
<dbReference type="SMART" id="SM00581">
    <property type="entry name" value="PSP"/>
    <property type="match status" value="1"/>
</dbReference>
<keyword evidence="4 7" id="KW-0863">Zinc-finger</keyword>
<reference evidence="10" key="1">
    <citation type="submission" date="2014-01" db="EMBL/GenBank/DDBJ databases">
        <authorList>
            <person name="Aslett M."/>
        </authorList>
    </citation>
    <scope>NUCLEOTIDE SEQUENCE</scope>
</reference>
<organism evidence="10 11">
    <name type="scientific">Trichuris trichiura</name>
    <name type="common">Whipworm</name>
    <name type="synonym">Trichocephalus trichiurus</name>
    <dbReference type="NCBI Taxonomy" id="36087"/>
    <lineage>
        <taxon>Eukaryota</taxon>
        <taxon>Metazoa</taxon>
        <taxon>Ecdysozoa</taxon>
        <taxon>Nematoda</taxon>
        <taxon>Enoplea</taxon>
        <taxon>Dorylaimia</taxon>
        <taxon>Trichinellida</taxon>
        <taxon>Trichuridae</taxon>
        <taxon>Trichuris</taxon>
    </lineage>
</organism>
<proteinExistence type="inferred from homology"/>
<evidence type="ECO:0000256" key="7">
    <source>
        <dbReference type="PROSITE-ProRule" id="PRU00047"/>
    </source>
</evidence>
<comment type="similarity">
    <text evidence="2">Belongs to the ZCCHC8 family.</text>
</comment>
<evidence type="ECO:0000256" key="3">
    <source>
        <dbReference type="ARBA" id="ARBA00022723"/>
    </source>
</evidence>
<dbReference type="SMART" id="SM00343">
    <property type="entry name" value="ZnF_C2HC"/>
    <property type="match status" value="1"/>
</dbReference>
<dbReference type="GO" id="GO:0008270">
    <property type="term" value="F:zinc ion binding"/>
    <property type="evidence" value="ECO:0007669"/>
    <property type="project" value="UniProtKB-KW"/>
</dbReference>
<name>A0A077ZF12_TRITR</name>
<dbReference type="Gene3D" id="4.10.60.10">
    <property type="entry name" value="Zinc finger, CCHC-type"/>
    <property type="match status" value="1"/>
</dbReference>
<dbReference type="STRING" id="36087.A0A077ZF12"/>
<protein>
    <submittedName>
        <fullName evidence="10">Zf-CCHC and PSP domain containing protein</fullName>
    </submittedName>
</protein>
<reference evidence="10" key="2">
    <citation type="submission" date="2014-03" db="EMBL/GenBank/DDBJ databases">
        <title>The whipworm genome and dual-species transcriptomics of an intimate host-pathogen interaction.</title>
        <authorList>
            <person name="Foth B.J."/>
            <person name="Tsai I.J."/>
            <person name="Reid A.J."/>
            <person name="Bancroft A.J."/>
            <person name="Nichol S."/>
            <person name="Tracey A."/>
            <person name="Holroyd N."/>
            <person name="Cotton J.A."/>
            <person name="Stanley E.J."/>
            <person name="Zarowiecki M."/>
            <person name="Liu J.Z."/>
            <person name="Huckvale T."/>
            <person name="Cooper P.J."/>
            <person name="Grencis R.K."/>
            <person name="Berriman M."/>
        </authorList>
    </citation>
    <scope>NUCLEOTIDE SEQUENCE [LARGE SCALE GENOMIC DNA]</scope>
</reference>
<dbReference type="PROSITE" id="PS50158">
    <property type="entry name" value="ZF_CCHC"/>
    <property type="match status" value="1"/>
</dbReference>
<dbReference type="PANTHER" id="PTHR13316:SF0">
    <property type="entry name" value="ZINC FINGER CCHC DOMAIN-CONTAINING PROTEIN 8"/>
    <property type="match status" value="1"/>
</dbReference>
<feature type="domain" description="CCHC-type" evidence="9">
    <location>
        <begin position="73"/>
        <end position="88"/>
    </location>
</feature>
<keyword evidence="5" id="KW-0862">Zinc</keyword>